<dbReference type="SMART" id="SM00715">
    <property type="entry name" value="LA"/>
    <property type="match status" value="1"/>
</dbReference>
<feature type="region of interest" description="Disordered" evidence="3">
    <location>
        <begin position="126"/>
        <end position="221"/>
    </location>
</feature>
<feature type="compositionally biased region" description="Polar residues" evidence="3">
    <location>
        <begin position="493"/>
        <end position="502"/>
    </location>
</feature>
<dbReference type="PROSITE" id="PS50961">
    <property type="entry name" value="HTH_LA"/>
    <property type="match status" value="1"/>
</dbReference>
<evidence type="ECO:0000256" key="3">
    <source>
        <dbReference type="SAM" id="MobiDB-lite"/>
    </source>
</evidence>
<dbReference type="SUPFAM" id="SSF46785">
    <property type="entry name" value="Winged helix' DNA-binding domain"/>
    <property type="match status" value="1"/>
</dbReference>
<feature type="compositionally biased region" description="Pro residues" evidence="3">
    <location>
        <begin position="208"/>
        <end position="218"/>
    </location>
</feature>
<feature type="compositionally biased region" description="Polar residues" evidence="3">
    <location>
        <begin position="72"/>
        <end position="86"/>
    </location>
</feature>
<evidence type="ECO:0000313" key="5">
    <source>
        <dbReference type="EMBL" id="SPD28647.1"/>
    </source>
</evidence>
<feature type="domain" description="HTH La-type RNA-binding" evidence="4">
    <location>
        <begin position="372"/>
        <end position="461"/>
    </location>
</feature>
<dbReference type="InterPro" id="IPR045180">
    <property type="entry name" value="La_dom_prot"/>
</dbReference>
<evidence type="ECO:0000259" key="4">
    <source>
        <dbReference type="PROSITE" id="PS50961"/>
    </source>
</evidence>
<protein>
    <recommendedName>
        <fullName evidence="4">HTH La-type RNA-binding domain-containing protein</fullName>
    </recommendedName>
</protein>
<dbReference type="PANTHER" id="PTHR22792:SF155">
    <property type="entry name" value="LA-RELATED PROTEIN 1C-LIKE"/>
    <property type="match status" value="1"/>
</dbReference>
<dbReference type="FunFam" id="1.10.10.10:FF:000131">
    <property type="entry name" value="la-related protein 1B isoform X2"/>
    <property type="match status" value="1"/>
</dbReference>
<feature type="compositionally biased region" description="Low complexity" evidence="3">
    <location>
        <begin position="167"/>
        <end position="180"/>
    </location>
</feature>
<feature type="region of interest" description="Disordered" evidence="3">
    <location>
        <begin position="493"/>
        <end position="540"/>
    </location>
</feature>
<dbReference type="CDD" id="cd07323">
    <property type="entry name" value="LAM"/>
    <property type="match status" value="1"/>
</dbReference>
<dbReference type="AlphaFoldDB" id="A0A2N9IT74"/>
<feature type="compositionally biased region" description="Polar residues" evidence="3">
    <location>
        <begin position="520"/>
        <end position="540"/>
    </location>
</feature>
<name>A0A2N9IT74_FAGSY</name>
<gene>
    <name evidence="5" type="ORF">FSB_LOCUS56529</name>
</gene>
<dbReference type="Gene3D" id="1.10.10.10">
    <property type="entry name" value="Winged helix-like DNA-binding domain superfamily/Winged helix DNA-binding domain"/>
    <property type="match status" value="1"/>
</dbReference>
<dbReference type="EMBL" id="OIVN01006239">
    <property type="protein sequence ID" value="SPD28647.1"/>
    <property type="molecule type" value="Genomic_DNA"/>
</dbReference>
<dbReference type="InterPro" id="IPR006630">
    <property type="entry name" value="La_HTH"/>
</dbReference>
<proteinExistence type="predicted"/>
<accession>A0A2N9IT74</accession>
<evidence type="ECO:0000256" key="1">
    <source>
        <dbReference type="ARBA" id="ARBA00022884"/>
    </source>
</evidence>
<reference evidence="5" key="1">
    <citation type="submission" date="2018-02" db="EMBL/GenBank/DDBJ databases">
        <authorList>
            <person name="Cohen D.B."/>
            <person name="Kent A.D."/>
        </authorList>
    </citation>
    <scope>NUCLEOTIDE SEQUENCE</scope>
</reference>
<feature type="region of interest" description="Disordered" evidence="3">
    <location>
        <begin position="245"/>
        <end position="298"/>
    </location>
</feature>
<evidence type="ECO:0000256" key="2">
    <source>
        <dbReference type="PROSITE-ProRule" id="PRU00332"/>
    </source>
</evidence>
<sequence>MATTADSPSSPISGGGGESISSPQFRRKNPPWAQVVRGDSESISVVHHSPPSSSSAVSQPEQTAFSDCSPPMTASPSPPLDNSSAGEGSDGNDGNAARPKKLAWNKPSNGVVEVSPVMGAVSWPALSESTKASPKSSIDSSSKTVADAPVSSSQGPAVPHSPKKQVTATNVNSNSSTNHTLPARQRHVKRGSGGNNRGGHSQSGFGHPPQPPAPPPFPVFSIHSNGYHNLMPAVPDPSHREFPYRSSNWETRPAGGFVSQSHPVNDHRSPSRRGNSGPHQRGDGHYHNNHHGGRRDQERGNYANVRDVHMQPQRAPLRGFVRTPPNTAAFVTPQPVRPFVNHMGFHELYYMPTLVDSFRQYIPHPSSPALYLPAAEPLNVSIVKQIEYYFSDANLVKDDFLRSNMDDQGWVSITLIANFPRVKNLTTNIQLILDALRSSTVVEVQDDKLRRRDEWKKWIPASARLPSDSGSVSPDNSSYDTLTTSFQNITVDEVDTNQSSVTGKADPNSEAVPGRCFTESIGQSQLSNGEVTQNNHSSWN</sequence>
<dbReference type="Pfam" id="PF05383">
    <property type="entry name" value="La"/>
    <property type="match status" value="1"/>
</dbReference>
<feature type="region of interest" description="Disordered" evidence="3">
    <location>
        <begin position="1"/>
        <end position="111"/>
    </location>
</feature>
<dbReference type="PANTHER" id="PTHR22792">
    <property type="entry name" value="LUPUS LA PROTEIN-RELATED"/>
    <property type="match status" value="1"/>
</dbReference>
<dbReference type="InterPro" id="IPR036390">
    <property type="entry name" value="WH_DNA-bd_sf"/>
</dbReference>
<feature type="compositionally biased region" description="Low complexity" evidence="3">
    <location>
        <begin position="41"/>
        <end position="62"/>
    </location>
</feature>
<feature type="compositionally biased region" description="Low complexity" evidence="3">
    <location>
        <begin position="129"/>
        <end position="143"/>
    </location>
</feature>
<dbReference type="GO" id="GO:0003723">
    <property type="term" value="F:RNA binding"/>
    <property type="evidence" value="ECO:0007669"/>
    <property type="project" value="UniProtKB-UniRule"/>
</dbReference>
<keyword evidence="1 2" id="KW-0694">RNA-binding</keyword>
<organism evidence="5">
    <name type="scientific">Fagus sylvatica</name>
    <name type="common">Beechnut</name>
    <dbReference type="NCBI Taxonomy" id="28930"/>
    <lineage>
        <taxon>Eukaryota</taxon>
        <taxon>Viridiplantae</taxon>
        <taxon>Streptophyta</taxon>
        <taxon>Embryophyta</taxon>
        <taxon>Tracheophyta</taxon>
        <taxon>Spermatophyta</taxon>
        <taxon>Magnoliopsida</taxon>
        <taxon>eudicotyledons</taxon>
        <taxon>Gunneridae</taxon>
        <taxon>Pentapetalae</taxon>
        <taxon>rosids</taxon>
        <taxon>fabids</taxon>
        <taxon>Fagales</taxon>
        <taxon>Fagaceae</taxon>
        <taxon>Fagus</taxon>
    </lineage>
</organism>
<dbReference type="InterPro" id="IPR036388">
    <property type="entry name" value="WH-like_DNA-bd_sf"/>
</dbReference>